<comment type="caution">
    <text evidence="2">The sequence shown here is derived from an EMBL/GenBank/DDBJ whole genome shotgun (WGS) entry which is preliminary data.</text>
</comment>
<dbReference type="EMBL" id="BTSY01000003">
    <property type="protein sequence ID" value="GMT20328.1"/>
    <property type="molecule type" value="Genomic_DNA"/>
</dbReference>
<sequence length="97" mass="11139">RQSDIVFISIAAALFTISLVVHNFFIRLSKYVLCLTSGILIILFWSVVVTRNAEIAPSYEAIYFVGYAFLTLFIVYLLLTEQVLQPALRTFMLSRWV</sequence>
<protein>
    <submittedName>
        <fullName evidence="2">Uncharacterized protein</fullName>
    </submittedName>
</protein>
<feature type="transmembrane region" description="Helical" evidence="1">
    <location>
        <begin position="32"/>
        <end position="49"/>
    </location>
</feature>
<keyword evidence="1" id="KW-1133">Transmembrane helix</keyword>
<accession>A0AAV5VLP9</accession>
<reference evidence="2" key="1">
    <citation type="submission" date="2023-10" db="EMBL/GenBank/DDBJ databases">
        <title>Genome assembly of Pristionchus species.</title>
        <authorList>
            <person name="Yoshida K."/>
            <person name="Sommer R.J."/>
        </authorList>
    </citation>
    <scope>NUCLEOTIDE SEQUENCE</scope>
    <source>
        <strain evidence="2">RS5133</strain>
    </source>
</reference>
<name>A0AAV5VLP9_9BILA</name>
<feature type="non-terminal residue" evidence="2">
    <location>
        <position position="1"/>
    </location>
</feature>
<feature type="non-terminal residue" evidence="2">
    <location>
        <position position="97"/>
    </location>
</feature>
<proteinExistence type="predicted"/>
<feature type="transmembrane region" description="Helical" evidence="1">
    <location>
        <begin position="61"/>
        <end position="79"/>
    </location>
</feature>
<evidence type="ECO:0000313" key="2">
    <source>
        <dbReference type="EMBL" id="GMT20328.1"/>
    </source>
</evidence>
<keyword evidence="1" id="KW-0812">Transmembrane</keyword>
<feature type="transmembrane region" description="Helical" evidence="1">
    <location>
        <begin position="6"/>
        <end position="25"/>
    </location>
</feature>
<evidence type="ECO:0000313" key="3">
    <source>
        <dbReference type="Proteomes" id="UP001432322"/>
    </source>
</evidence>
<keyword evidence="3" id="KW-1185">Reference proteome</keyword>
<organism evidence="2 3">
    <name type="scientific">Pristionchus fissidentatus</name>
    <dbReference type="NCBI Taxonomy" id="1538716"/>
    <lineage>
        <taxon>Eukaryota</taxon>
        <taxon>Metazoa</taxon>
        <taxon>Ecdysozoa</taxon>
        <taxon>Nematoda</taxon>
        <taxon>Chromadorea</taxon>
        <taxon>Rhabditida</taxon>
        <taxon>Rhabditina</taxon>
        <taxon>Diplogasteromorpha</taxon>
        <taxon>Diplogasteroidea</taxon>
        <taxon>Neodiplogasteridae</taxon>
        <taxon>Pristionchus</taxon>
    </lineage>
</organism>
<evidence type="ECO:0000256" key="1">
    <source>
        <dbReference type="SAM" id="Phobius"/>
    </source>
</evidence>
<gene>
    <name evidence="2" type="ORF">PFISCL1PPCAC_11625</name>
</gene>
<dbReference type="AlphaFoldDB" id="A0AAV5VLP9"/>
<keyword evidence="1" id="KW-0472">Membrane</keyword>
<dbReference type="Proteomes" id="UP001432322">
    <property type="component" value="Unassembled WGS sequence"/>
</dbReference>